<accession>K6FNX6</accession>
<dbReference type="InterPro" id="IPR007630">
    <property type="entry name" value="RNA_pol_sigma70_r4"/>
</dbReference>
<keyword evidence="3 6" id="KW-0731">Sigma factor</keyword>
<dbReference type="InterPro" id="IPR007624">
    <property type="entry name" value="RNA_pol_sigma70_r3"/>
</dbReference>
<evidence type="ECO:0000256" key="3">
    <source>
        <dbReference type="ARBA" id="ARBA00023082"/>
    </source>
</evidence>
<dbReference type="GO" id="GO:0016987">
    <property type="term" value="F:sigma factor activity"/>
    <property type="evidence" value="ECO:0007669"/>
    <property type="project" value="UniProtKB-UniRule"/>
</dbReference>
<dbReference type="InterPro" id="IPR042189">
    <property type="entry name" value="RNA_pol_sigma_70_r1_1_sf"/>
</dbReference>
<evidence type="ECO:0000256" key="5">
    <source>
        <dbReference type="ARBA" id="ARBA00023163"/>
    </source>
</evidence>
<sequence>MSNLKEIQQIKSLIIKGKQKGFLTFDEVNKALPSEVNNPEQLEEVIAIFDQLDINLVDTDKDGRKIEVAAAEPDDAPDADLELTESEDSLDYSSRSTDPVRMYLREMGAVPLLDREGEVVIAKKIENGEMEVLYALVEVPVAVEELIQVGEDLKIGRIKLKDVVKTIEEDDPSEDEMNQRQRVIFLLEEVKTAFRKKRKVYSKFDQCACVDKRVAGIQKEIMVFKDEIVTRLRDIKLEKTLIDRIIEIVEDYVRQMHNCQRDLSAYILSVGKSQSEIQEMFAQLDAREVNPMIAAESLGLTVEELFSFKEMLSAKMEILVRLQDKCCHNVHELEEVLWRIKRGNNAAQRAKQELIRANLRLVVSIAKKYTNRGLQFLDLIQEGNIGLMKAVDKFEYQRGYKFSTYATWWIRQAITRAIADQARTIRIPVHMIETINKLIRTSRYLVQELGRDPTPEEIAERMDYPLEKVKKVLKIAKEPISLETPIGDEEDSSLGDFIEDKKALAPAEEVVNTKLGEQIGKVLSDLTPREEQVLRKRFGLGEKSDHTLEEVGKLFNVTRERIRQIEAKALRKLRHPVRSQHLRSYYEG</sequence>
<dbReference type="CDD" id="cd06171">
    <property type="entry name" value="Sigma70_r4"/>
    <property type="match status" value="1"/>
</dbReference>
<name>K6FNX6_9BACT</name>
<keyword evidence="4 6" id="KW-0238">DNA-binding</keyword>
<dbReference type="Pfam" id="PF03979">
    <property type="entry name" value="Sigma70_r1_1"/>
    <property type="match status" value="1"/>
</dbReference>
<dbReference type="NCBIfam" id="TIGR02937">
    <property type="entry name" value="sigma70-ECF"/>
    <property type="match status" value="1"/>
</dbReference>
<comment type="subcellular location">
    <subcellularLocation>
        <location evidence="6">Cytoplasm</location>
    </subcellularLocation>
</comment>
<evidence type="ECO:0000313" key="10">
    <source>
        <dbReference type="EMBL" id="EKO40262.1"/>
    </source>
</evidence>
<dbReference type="InterPro" id="IPR036388">
    <property type="entry name" value="WH-like_DNA-bd_sf"/>
</dbReference>
<dbReference type="HAMAP" id="MF_00963">
    <property type="entry name" value="Sigma70_RpoD_SigA"/>
    <property type="match status" value="1"/>
</dbReference>
<keyword evidence="1 6" id="KW-0963">Cytoplasm</keyword>
<dbReference type="Gene3D" id="1.10.220.120">
    <property type="entry name" value="Sigma-70 factor, region 1.1"/>
    <property type="match status" value="1"/>
</dbReference>
<dbReference type="AlphaFoldDB" id="K6FNX6"/>
<dbReference type="Gene3D" id="1.10.10.10">
    <property type="entry name" value="Winged helix-like DNA-binding domain superfamily/Winged helix DNA-binding domain"/>
    <property type="match status" value="2"/>
</dbReference>
<proteinExistence type="inferred from homology"/>
<dbReference type="InterPro" id="IPR014284">
    <property type="entry name" value="RNA_pol_sigma-70_dom"/>
</dbReference>
<feature type="short sequence motif" description="Interaction with polymerase core subunit RpoC" evidence="6">
    <location>
        <begin position="378"/>
        <end position="381"/>
    </location>
</feature>
<dbReference type="NCBIfam" id="NF004208">
    <property type="entry name" value="PRK05658.1"/>
    <property type="match status" value="1"/>
</dbReference>
<dbReference type="Proteomes" id="UP000006272">
    <property type="component" value="Unassembled WGS sequence"/>
</dbReference>
<comment type="subunit">
    <text evidence="6">Interacts transiently with the RNA polymerase catalytic core.</text>
</comment>
<evidence type="ECO:0000259" key="9">
    <source>
        <dbReference type="PROSITE" id="PS00716"/>
    </source>
</evidence>
<feature type="domain" description="RNA polymerase sigma-70" evidence="9">
    <location>
        <begin position="547"/>
        <end position="573"/>
    </location>
</feature>
<keyword evidence="2 6" id="KW-0805">Transcription regulation</keyword>
<dbReference type="InterPro" id="IPR007127">
    <property type="entry name" value="RNA_pol_sigma_70_r1_1"/>
</dbReference>
<dbReference type="GO" id="GO:0003677">
    <property type="term" value="F:DNA binding"/>
    <property type="evidence" value="ECO:0007669"/>
    <property type="project" value="UniProtKB-UniRule"/>
</dbReference>
<feature type="domain" description="RNA polymerase sigma-70" evidence="8">
    <location>
        <begin position="378"/>
        <end position="391"/>
    </location>
</feature>
<dbReference type="PANTHER" id="PTHR30603:SF60">
    <property type="entry name" value="RNA POLYMERASE SIGMA FACTOR RPOD"/>
    <property type="match status" value="1"/>
</dbReference>
<reference evidence="10 11" key="1">
    <citation type="submission" date="2012-07" db="EMBL/GenBank/DDBJ databases">
        <title>Draft genome sequence of Desulfovibrio magneticus str. Maddingley MBC34 obtained from a metagenomic sequence of a methanogenic enrichment isolated from coal-seam formation water in Victoria, Australia.</title>
        <authorList>
            <person name="Greenfield P."/>
            <person name="Hendry P."/>
            <person name="Li D."/>
            <person name="Rosewarne C.P."/>
            <person name="Tran-Dinh N."/>
            <person name="Elbourne L.D.H."/>
            <person name="Paulsen I.T."/>
            <person name="Midgley D.J."/>
        </authorList>
    </citation>
    <scope>NUCLEOTIDE SEQUENCE [LARGE SCALE GENOMIC DNA]</scope>
    <source>
        <strain evidence="11">Maddingley MBC34</strain>
    </source>
</reference>
<dbReference type="FunFam" id="1.10.601.10:FF:000001">
    <property type="entry name" value="RNA polymerase sigma factor SigA"/>
    <property type="match status" value="1"/>
</dbReference>
<dbReference type="InterPro" id="IPR028630">
    <property type="entry name" value="Sigma70_RpoD"/>
</dbReference>
<dbReference type="PATRIC" id="fig|1206767.3.peg.998"/>
<dbReference type="InterPro" id="IPR013325">
    <property type="entry name" value="RNA_pol_sigma_r2"/>
</dbReference>
<keyword evidence="5 6" id="KW-0804">Transcription</keyword>
<gene>
    <name evidence="6" type="primary">sigA</name>
    <name evidence="10" type="ORF">B193_1031</name>
</gene>
<dbReference type="GO" id="GO:0005737">
    <property type="term" value="C:cytoplasm"/>
    <property type="evidence" value="ECO:0007669"/>
    <property type="project" value="UniProtKB-SubCell"/>
</dbReference>
<comment type="function">
    <text evidence="6">Sigma factors are initiation factors that promote the attachment of RNA polymerase to specific initiation sites and are then released. This sigma factor is the primary sigma factor during exponential growth.</text>
</comment>
<dbReference type="Pfam" id="PF04542">
    <property type="entry name" value="Sigma70_r2"/>
    <property type="match status" value="1"/>
</dbReference>
<dbReference type="GO" id="GO:0006352">
    <property type="term" value="P:DNA-templated transcription initiation"/>
    <property type="evidence" value="ECO:0007669"/>
    <property type="project" value="UniProtKB-UniRule"/>
</dbReference>
<dbReference type="EMBL" id="ALAO01000083">
    <property type="protein sequence ID" value="EKO40262.1"/>
    <property type="molecule type" value="Genomic_DNA"/>
</dbReference>
<protein>
    <recommendedName>
        <fullName evidence="6">RNA polymerase sigma factor SigA</fullName>
    </recommendedName>
</protein>
<feature type="region of interest" description="Sigma-70 factor domain-2" evidence="6">
    <location>
        <begin position="354"/>
        <end position="424"/>
    </location>
</feature>
<evidence type="ECO:0000259" key="8">
    <source>
        <dbReference type="PROSITE" id="PS00715"/>
    </source>
</evidence>
<feature type="DNA-binding region" description="H-T-H motif" evidence="6">
    <location>
        <begin position="548"/>
        <end position="567"/>
    </location>
</feature>
<dbReference type="Pfam" id="PF04545">
    <property type="entry name" value="Sigma70_r4"/>
    <property type="match status" value="1"/>
</dbReference>
<evidence type="ECO:0000256" key="1">
    <source>
        <dbReference type="ARBA" id="ARBA00022490"/>
    </source>
</evidence>
<evidence type="ECO:0000256" key="6">
    <source>
        <dbReference type="HAMAP-Rule" id="MF_00963"/>
    </source>
</evidence>
<organism evidence="10 11">
    <name type="scientific">Solidesulfovibrio magneticus str. Maddingley MBC34</name>
    <dbReference type="NCBI Taxonomy" id="1206767"/>
    <lineage>
        <taxon>Bacteria</taxon>
        <taxon>Pseudomonadati</taxon>
        <taxon>Thermodesulfobacteriota</taxon>
        <taxon>Desulfovibrionia</taxon>
        <taxon>Desulfovibrionales</taxon>
        <taxon>Desulfovibrionaceae</taxon>
        <taxon>Solidesulfovibrio</taxon>
    </lineage>
</organism>
<dbReference type="PROSITE" id="PS00715">
    <property type="entry name" value="SIGMA70_1"/>
    <property type="match status" value="1"/>
</dbReference>
<feature type="region of interest" description="Sigma-70 factor domain-3" evidence="6">
    <location>
        <begin position="433"/>
        <end position="509"/>
    </location>
</feature>
<dbReference type="InterPro" id="IPR050239">
    <property type="entry name" value="Sigma-70_RNA_pol_init_factors"/>
</dbReference>
<dbReference type="InterPro" id="IPR013324">
    <property type="entry name" value="RNA_pol_sigma_r3/r4-like"/>
</dbReference>
<dbReference type="Gene3D" id="1.10.601.10">
    <property type="entry name" value="RNA Polymerase Primary Sigma Factor"/>
    <property type="match status" value="1"/>
</dbReference>
<dbReference type="PRINTS" id="PR00046">
    <property type="entry name" value="SIGMA70FCT"/>
</dbReference>
<dbReference type="PROSITE" id="PS00716">
    <property type="entry name" value="SIGMA70_2"/>
    <property type="match status" value="1"/>
</dbReference>
<feature type="region of interest" description="Sigma-70 factor domain-4" evidence="6">
    <location>
        <begin position="522"/>
        <end position="575"/>
    </location>
</feature>
<dbReference type="PANTHER" id="PTHR30603">
    <property type="entry name" value="RNA POLYMERASE SIGMA FACTOR RPO"/>
    <property type="match status" value="1"/>
</dbReference>
<comment type="similarity">
    <text evidence="6">Belongs to the sigma-70 factor family. RpoD/SigA subfamily.</text>
</comment>
<evidence type="ECO:0000256" key="4">
    <source>
        <dbReference type="ARBA" id="ARBA00023125"/>
    </source>
</evidence>
<comment type="caution">
    <text evidence="10">The sequence shown here is derived from an EMBL/GenBank/DDBJ whole genome shotgun (WGS) entry which is preliminary data.</text>
</comment>
<feature type="compositionally biased region" description="Acidic residues" evidence="7">
    <location>
        <begin position="72"/>
        <end position="90"/>
    </location>
</feature>
<feature type="region of interest" description="Disordered" evidence="7">
    <location>
        <begin position="72"/>
        <end position="95"/>
    </location>
</feature>
<dbReference type="InterPro" id="IPR009042">
    <property type="entry name" value="RNA_pol_sigma70_r1_2"/>
</dbReference>
<dbReference type="FunFam" id="1.10.10.10:FF:000002">
    <property type="entry name" value="RNA polymerase sigma factor SigA"/>
    <property type="match status" value="1"/>
</dbReference>
<dbReference type="InterPro" id="IPR007627">
    <property type="entry name" value="RNA_pol_sigma70_r2"/>
</dbReference>
<dbReference type="SUPFAM" id="SSF88946">
    <property type="entry name" value="Sigma2 domain of RNA polymerase sigma factors"/>
    <property type="match status" value="1"/>
</dbReference>
<evidence type="ECO:0000256" key="7">
    <source>
        <dbReference type="SAM" id="MobiDB-lite"/>
    </source>
</evidence>
<dbReference type="SUPFAM" id="SSF88659">
    <property type="entry name" value="Sigma3 and sigma4 domains of RNA polymerase sigma factors"/>
    <property type="match status" value="2"/>
</dbReference>
<dbReference type="Pfam" id="PF00140">
    <property type="entry name" value="Sigma70_r1_2"/>
    <property type="match status" value="1"/>
</dbReference>
<evidence type="ECO:0000256" key="2">
    <source>
        <dbReference type="ARBA" id="ARBA00023015"/>
    </source>
</evidence>
<dbReference type="InterPro" id="IPR012760">
    <property type="entry name" value="RNA_pol_sigma_RpoD_C"/>
</dbReference>
<dbReference type="InterPro" id="IPR000943">
    <property type="entry name" value="RNA_pol_sigma70"/>
</dbReference>
<dbReference type="Pfam" id="PF04539">
    <property type="entry name" value="Sigma70_r3"/>
    <property type="match status" value="1"/>
</dbReference>
<evidence type="ECO:0000313" key="11">
    <source>
        <dbReference type="Proteomes" id="UP000006272"/>
    </source>
</evidence>
<dbReference type="NCBIfam" id="TIGR02393">
    <property type="entry name" value="RpoD_Cterm"/>
    <property type="match status" value="1"/>
</dbReference>